<evidence type="ECO:0000313" key="4">
    <source>
        <dbReference type="Proteomes" id="UP001501207"/>
    </source>
</evidence>
<dbReference type="EMBL" id="BAABFN010000005">
    <property type="protein sequence ID" value="GAA4313480.1"/>
    <property type="molecule type" value="Genomic_DNA"/>
</dbReference>
<keyword evidence="1" id="KW-0732">Signal</keyword>
<feature type="chain" id="PRO_5047436825" description="Secretion system C-terminal sorting domain-containing protein" evidence="1">
    <location>
        <begin position="24"/>
        <end position="123"/>
    </location>
</feature>
<gene>
    <name evidence="3" type="ORF">GCM10023143_23770</name>
</gene>
<feature type="signal peptide" evidence="1">
    <location>
        <begin position="1"/>
        <end position="23"/>
    </location>
</feature>
<feature type="domain" description="Secretion system C-terminal sorting" evidence="2">
    <location>
        <begin position="46"/>
        <end position="111"/>
    </location>
</feature>
<evidence type="ECO:0000256" key="1">
    <source>
        <dbReference type="SAM" id="SignalP"/>
    </source>
</evidence>
<protein>
    <recommendedName>
        <fullName evidence="2">Secretion system C-terminal sorting domain-containing protein</fullName>
    </recommendedName>
</protein>
<name>A0ABP8FY59_9BACT</name>
<dbReference type="RefSeq" id="WP_344979566.1">
    <property type="nucleotide sequence ID" value="NZ_BAABFN010000005.1"/>
</dbReference>
<dbReference type="InterPro" id="IPR026444">
    <property type="entry name" value="Secre_tail"/>
</dbReference>
<evidence type="ECO:0000313" key="3">
    <source>
        <dbReference type="EMBL" id="GAA4313480.1"/>
    </source>
</evidence>
<dbReference type="NCBIfam" id="TIGR04183">
    <property type="entry name" value="Por_Secre_tail"/>
    <property type="match status" value="1"/>
</dbReference>
<evidence type="ECO:0000259" key="2">
    <source>
        <dbReference type="Pfam" id="PF18962"/>
    </source>
</evidence>
<dbReference type="Pfam" id="PF18962">
    <property type="entry name" value="Por_Secre_tail"/>
    <property type="match status" value="1"/>
</dbReference>
<proteinExistence type="predicted"/>
<keyword evidence="4" id="KW-1185">Reference proteome</keyword>
<dbReference type="Proteomes" id="UP001501207">
    <property type="component" value="Unassembled WGS sequence"/>
</dbReference>
<organism evidence="3 4">
    <name type="scientific">Compostibacter hankyongensis</name>
    <dbReference type="NCBI Taxonomy" id="1007089"/>
    <lineage>
        <taxon>Bacteria</taxon>
        <taxon>Pseudomonadati</taxon>
        <taxon>Bacteroidota</taxon>
        <taxon>Chitinophagia</taxon>
        <taxon>Chitinophagales</taxon>
        <taxon>Chitinophagaceae</taxon>
        <taxon>Compostibacter</taxon>
    </lineage>
</organism>
<sequence>MYKKFTSLILLLFCAISVGLGQTATGGKVTATFEESAPKPKVIKAFPNPASSNISFELQHPNNDTRYQIIVYNFLGKKIDAFHLSGNRTRLSLDKYYSGIYIYQLRDLQGNLVESGKFNVIKQ</sequence>
<comment type="caution">
    <text evidence="3">The sequence shown here is derived from an EMBL/GenBank/DDBJ whole genome shotgun (WGS) entry which is preliminary data.</text>
</comment>
<reference evidence="4" key="1">
    <citation type="journal article" date="2019" name="Int. J. Syst. Evol. Microbiol.">
        <title>The Global Catalogue of Microorganisms (GCM) 10K type strain sequencing project: providing services to taxonomists for standard genome sequencing and annotation.</title>
        <authorList>
            <consortium name="The Broad Institute Genomics Platform"/>
            <consortium name="The Broad Institute Genome Sequencing Center for Infectious Disease"/>
            <person name="Wu L."/>
            <person name="Ma J."/>
        </authorList>
    </citation>
    <scope>NUCLEOTIDE SEQUENCE [LARGE SCALE GENOMIC DNA]</scope>
    <source>
        <strain evidence="4">JCM 17664</strain>
    </source>
</reference>
<accession>A0ABP8FY59</accession>